<keyword evidence="2" id="KW-1185">Reference proteome</keyword>
<dbReference type="EMBL" id="UYJE01003038">
    <property type="protein sequence ID" value="VDI16017.1"/>
    <property type="molecule type" value="Genomic_DNA"/>
</dbReference>
<dbReference type="OrthoDB" id="10579341at2759"/>
<proteinExistence type="predicted"/>
<gene>
    <name evidence="1" type="ORF">MGAL_10B042027</name>
</gene>
<comment type="caution">
    <text evidence="1">The sequence shown here is derived from an EMBL/GenBank/DDBJ whole genome shotgun (WGS) entry which is preliminary data.</text>
</comment>
<organism evidence="1 2">
    <name type="scientific">Mytilus galloprovincialis</name>
    <name type="common">Mediterranean mussel</name>
    <dbReference type="NCBI Taxonomy" id="29158"/>
    <lineage>
        <taxon>Eukaryota</taxon>
        <taxon>Metazoa</taxon>
        <taxon>Spiralia</taxon>
        <taxon>Lophotrochozoa</taxon>
        <taxon>Mollusca</taxon>
        <taxon>Bivalvia</taxon>
        <taxon>Autobranchia</taxon>
        <taxon>Pteriomorphia</taxon>
        <taxon>Mytilida</taxon>
        <taxon>Mytiloidea</taxon>
        <taxon>Mytilidae</taxon>
        <taxon>Mytilinae</taxon>
        <taxon>Mytilus</taxon>
    </lineage>
</organism>
<accession>A0A8B6DAK5</accession>
<reference evidence="1" key="1">
    <citation type="submission" date="2018-11" db="EMBL/GenBank/DDBJ databases">
        <authorList>
            <person name="Alioto T."/>
            <person name="Alioto T."/>
        </authorList>
    </citation>
    <scope>NUCLEOTIDE SEQUENCE</scope>
</reference>
<dbReference type="AlphaFoldDB" id="A0A8B6DAK5"/>
<name>A0A8B6DAK5_MYTGA</name>
<evidence type="ECO:0000313" key="2">
    <source>
        <dbReference type="Proteomes" id="UP000596742"/>
    </source>
</evidence>
<evidence type="ECO:0000313" key="1">
    <source>
        <dbReference type="EMBL" id="VDI16017.1"/>
    </source>
</evidence>
<sequence>MEADMTVSMIHRLKDDECEINDIMVDQNRLSAVLLQKNEGYGYLSKVIILTNTVTVNHRSCCESKIAHMRTKMKTFVASGKNMITAKDMKVTIDEGSSVVGCQIPPFHRIWNLDIDGLELKPSHVSKAIEFHITPEHRDKVEKRHEVSYSQELKRRKEYMVVT</sequence>
<dbReference type="Proteomes" id="UP000596742">
    <property type="component" value="Unassembled WGS sequence"/>
</dbReference>
<protein>
    <submittedName>
        <fullName evidence="1">Uncharacterized protein</fullName>
    </submittedName>
</protein>